<keyword evidence="10" id="KW-1185">Reference proteome</keyword>
<gene>
    <name evidence="9" type="ORF">FJR45_05280</name>
</gene>
<dbReference type="InterPro" id="IPR003660">
    <property type="entry name" value="HAMP_dom"/>
</dbReference>
<organism evidence="9 10">
    <name type="scientific">Sulfurimonas sediminis</name>
    <dbReference type="NCBI Taxonomy" id="2590020"/>
    <lineage>
        <taxon>Bacteria</taxon>
        <taxon>Pseudomonadati</taxon>
        <taxon>Campylobacterota</taxon>
        <taxon>Epsilonproteobacteria</taxon>
        <taxon>Campylobacterales</taxon>
        <taxon>Sulfurimonadaceae</taxon>
        <taxon>Sulfurimonas</taxon>
    </lineage>
</organism>
<feature type="transmembrane region" description="Helical" evidence="5">
    <location>
        <begin position="294"/>
        <end position="316"/>
    </location>
</feature>
<dbReference type="InterPro" id="IPR004090">
    <property type="entry name" value="Chemotax_Me-accpt_rcpt"/>
</dbReference>
<feature type="transmembrane region" description="Helical" evidence="5">
    <location>
        <begin position="12"/>
        <end position="29"/>
    </location>
</feature>
<evidence type="ECO:0000259" key="7">
    <source>
        <dbReference type="PROSITE" id="PS50885"/>
    </source>
</evidence>
<dbReference type="PRINTS" id="PR00260">
    <property type="entry name" value="CHEMTRNSDUCR"/>
</dbReference>
<dbReference type="GO" id="GO:0016020">
    <property type="term" value="C:membrane"/>
    <property type="evidence" value="ECO:0007669"/>
    <property type="project" value="InterPro"/>
</dbReference>
<dbReference type="GO" id="GO:0006935">
    <property type="term" value="P:chemotaxis"/>
    <property type="evidence" value="ECO:0007669"/>
    <property type="project" value="InterPro"/>
</dbReference>
<evidence type="ECO:0000256" key="4">
    <source>
        <dbReference type="SAM" id="Coils"/>
    </source>
</evidence>
<dbReference type="CDD" id="cd06225">
    <property type="entry name" value="HAMP"/>
    <property type="match status" value="1"/>
</dbReference>
<keyword evidence="5" id="KW-0472">Membrane</keyword>
<dbReference type="PROSITE" id="PS50885">
    <property type="entry name" value="HAMP"/>
    <property type="match status" value="1"/>
</dbReference>
<dbReference type="InterPro" id="IPR004089">
    <property type="entry name" value="MCPsignal_dom"/>
</dbReference>
<dbReference type="AlphaFoldDB" id="A0A7M1B177"/>
<keyword evidence="4" id="KW-0175">Coiled coil</keyword>
<dbReference type="Gene3D" id="1.10.287.950">
    <property type="entry name" value="Methyl-accepting chemotaxis protein"/>
    <property type="match status" value="1"/>
</dbReference>
<dbReference type="SUPFAM" id="SSF58104">
    <property type="entry name" value="Methyl-accepting chemotaxis protein (MCP) signaling domain"/>
    <property type="match status" value="1"/>
</dbReference>
<keyword evidence="1 3" id="KW-0807">Transducer</keyword>
<name>A0A7M1B177_9BACT</name>
<dbReference type="EMBL" id="CP041235">
    <property type="protein sequence ID" value="QOP43395.1"/>
    <property type="molecule type" value="Genomic_DNA"/>
</dbReference>
<dbReference type="Pfam" id="PF00015">
    <property type="entry name" value="MCPsignal"/>
    <property type="match status" value="1"/>
</dbReference>
<evidence type="ECO:0000259" key="6">
    <source>
        <dbReference type="PROSITE" id="PS50111"/>
    </source>
</evidence>
<feature type="domain" description="Methyl-accepting transducer" evidence="6">
    <location>
        <begin position="377"/>
        <end position="634"/>
    </location>
</feature>
<dbReference type="PANTHER" id="PTHR32089">
    <property type="entry name" value="METHYL-ACCEPTING CHEMOTAXIS PROTEIN MCPB"/>
    <property type="match status" value="1"/>
</dbReference>
<dbReference type="SMART" id="SM00283">
    <property type="entry name" value="MA"/>
    <property type="match status" value="1"/>
</dbReference>
<dbReference type="GO" id="GO:0004888">
    <property type="term" value="F:transmembrane signaling receptor activity"/>
    <property type="evidence" value="ECO:0007669"/>
    <property type="project" value="InterPro"/>
</dbReference>
<evidence type="ECO:0000256" key="1">
    <source>
        <dbReference type="ARBA" id="ARBA00023224"/>
    </source>
</evidence>
<dbReference type="KEGG" id="ssei:FJR45_05280"/>
<evidence type="ECO:0000313" key="10">
    <source>
        <dbReference type="Proteomes" id="UP000593719"/>
    </source>
</evidence>
<dbReference type="PANTHER" id="PTHR32089:SF112">
    <property type="entry name" value="LYSOZYME-LIKE PROTEIN-RELATED"/>
    <property type="match status" value="1"/>
</dbReference>
<feature type="coiled-coil region" evidence="4">
    <location>
        <begin position="546"/>
        <end position="615"/>
    </location>
</feature>
<reference evidence="9 10" key="1">
    <citation type="submission" date="2019-06" db="EMBL/GenBank/DDBJ databases">
        <title>Sulfurimonas gotlandica sp. nov., a chemoautotrophic and psychrotolerant epsilonproteobacterium isolated from a pelagic redoxcline, and an emended description of the genus Sulfurimonas.</title>
        <authorList>
            <person name="Wang S."/>
            <person name="Jiang L."/>
            <person name="Shao Z."/>
        </authorList>
    </citation>
    <scope>NUCLEOTIDE SEQUENCE [LARGE SCALE GENOMIC DNA]</scope>
    <source>
        <strain evidence="9 10">S2-6</strain>
    </source>
</reference>
<dbReference type="SMART" id="SM01358">
    <property type="entry name" value="HBM"/>
    <property type="match status" value="1"/>
</dbReference>
<accession>A0A7M1B177</accession>
<feature type="coiled-coil region" evidence="4">
    <location>
        <begin position="262"/>
        <end position="293"/>
    </location>
</feature>
<feature type="domain" description="HAMP" evidence="7">
    <location>
        <begin position="318"/>
        <end position="372"/>
    </location>
</feature>
<dbReference type="InterPro" id="IPR032255">
    <property type="entry name" value="HBM"/>
</dbReference>
<proteinExistence type="inferred from homology"/>
<dbReference type="PROSITE" id="PS51753">
    <property type="entry name" value="HBM"/>
    <property type="match status" value="1"/>
</dbReference>
<evidence type="ECO:0000256" key="2">
    <source>
        <dbReference type="ARBA" id="ARBA00029447"/>
    </source>
</evidence>
<protein>
    <submittedName>
        <fullName evidence="9">HAMP domain-containing protein</fullName>
    </submittedName>
</protein>
<sequence length="649" mass="73464">MLKNITIKQQLLIVPIIISLAFIYLYYAIDSNLDKLEDKSLKASVANKIVKEMLEARINEKNYIRRQDAKYAQELKMLVQQSLQRAKELKNSFEDPQNKELVNSVIVNIEQYFKLFEKFQQTRDALLKEQSVMVKEAQDVENIAYKVQKIQKKQLEQVIQKSKNITIIADEIEEASLADKIVKELLLMRIAEKNYLRRKDIMYQDQVEEYIKKITKLALHVKQVLDSPKNKQMLENILQALKEYKQAFYTFSELREKSFKINTQMKKEAREAQEALVSLREDQKKEKEQLANNLQIQLITLFVAIGLGVIIFMLFISTVISKNLMQIANAAKNLASGDGDLTKRIHIEGKNELSLVAKYINDFIQKVQNAISEAKNVSTEASSISNELSATSLEIGRRVEDEASLVKSINSDTEQTTQEASFVDNTVTSMYDISQQSFDALRQTTQKINELIATVKDSSVKEEELSLKMQELKESTNDVKSILELIGDIAEQTNLLSLNAAIEAARAGDHGRGFAVVADEVRKLAERTQKSLTEINATINVVTQAVDEASDDMQENATEIAEAAKQASDVEENIDNVMDSIEKSKTMAQESSEAVDKLKNRVIDISEKMTKLNDVSITNARSVEEIAAAAEHQNDIIEKLNSQLSSFKS</sequence>
<dbReference type="Pfam" id="PF00672">
    <property type="entry name" value="HAMP"/>
    <property type="match status" value="1"/>
</dbReference>
<feature type="domain" description="HBM" evidence="8">
    <location>
        <begin position="38"/>
        <end position="291"/>
    </location>
</feature>
<dbReference type="PROSITE" id="PS50111">
    <property type="entry name" value="CHEMOTAXIS_TRANSDUC_2"/>
    <property type="match status" value="1"/>
</dbReference>
<comment type="similarity">
    <text evidence="2">Belongs to the methyl-accepting chemotaxis (MCP) protein family.</text>
</comment>
<dbReference type="Proteomes" id="UP000593719">
    <property type="component" value="Chromosome"/>
</dbReference>
<dbReference type="GO" id="GO:0007165">
    <property type="term" value="P:signal transduction"/>
    <property type="evidence" value="ECO:0007669"/>
    <property type="project" value="UniProtKB-KW"/>
</dbReference>
<evidence type="ECO:0000256" key="5">
    <source>
        <dbReference type="SAM" id="Phobius"/>
    </source>
</evidence>
<dbReference type="SMART" id="SM00304">
    <property type="entry name" value="HAMP"/>
    <property type="match status" value="1"/>
</dbReference>
<keyword evidence="5" id="KW-0812">Transmembrane</keyword>
<keyword evidence="5" id="KW-1133">Transmembrane helix</keyword>
<evidence type="ECO:0000256" key="3">
    <source>
        <dbReference type="PROSITE-ProRule" id="PRU00284"/>
    </source>
</evidence>
<evidence type="ECO:0000259" key="8">
    <source>
        <dbReference type="PROSITE" id="PS51753"/>
    </source>
</evidence>
<dbReference type="RefSeq" id="WP_193151682.1">
    <property type="nucleotide sequence ID" value="NZ_CP041235.1"/>
</dbReference>
<evidence type="ECO:0000313" key="9">
    <source>
        <dbReference type="EMBL" id="QOP43395.1"/>
    </source>
</evidence>